<organism evidence="1 2">
    <name type="scientific">Rosenbergiella gaditana</name>
    <dbReference type="NCBI Taxonomy" id="2726987"/>
    <lineage>
        <taxon>Bacteria</taxon>
        <taxon>Pseudomonadati</taxon>
        <taxon>Pseudomonadota</taxon>
        <taxon>Gammaproteobacteria</taxon>
        <taxon>Enterobacterales</taxon>
        <taxon>Erwiniaceae</taxon>
        <taxon>Rosenbergiella</taxon>
    </lineage>
</organism>
<accession>A0ABS5STV6</accession>
<comment type="caution">
    <text evidence="1">The sequence shown here is derived from an EMBL/GenBank/DDBJ whole genome shotgun (WGS) entry which is preliminary data.</text>
</comment>
<reference evidence="1 2" key="1">
    <citation type="submission" date="2020-04" db="EMBL/GenBank/DDBJ databases">
        <title>Genome sequencing of Rosenbergiella species.</title>
        <authorList>
            <person name="Alvarez-Perez S."/>
            <person name="Lievens B."/>
        </authorList>
    </citation>
    <scope>NUCLEOTIDE SEQUENCE [LARGE SCALE GENOMIC DNA]</scope>
    <source>
        <strain evidence="1 2">S61</strain>
    </source>
</reference>
<keyword evidence="2" id="KW-1185">Reference proteome</keyword>
<dbReference type="EMBL" id="JABBFR010000003">
    <property type="protein sequence ID" value="MBT0723487.1"/>
    <property type="molecule type" value="Genomic_DNA"/>
</dbReference>
<evidence type="ECO:0000313" key="1">
    <source>
        <dbReference type="EMBL" id="MBT0723487.1"/>
    </source>
</evidence>
<sequence length="284" mass="33104">MKTGILVILYGKGLHDSKTISKLLETTIDECCYLHIVNNGPEEISISNNNVLELLKIKFKNVLVEQFLENRPLSFLYNSFLNNDYDRFVFFDDDSDIPLEFFRNSLNVFKSEVGIDIQLPIIKSIVSNKYFYPVVNDVVIKKSGFTESNDEVFSIGSGIIIYSSLINKFREFNLNLFDNRFALYGVDFSLFRRIHLLKKKGINVGIYITQELKHSLSRESGSISKWREKERLIDYTLTSLFYSKSYILKISKISKIFFMLLLRKDTELVKEILKVIVNKKHPRC</sequence>
<dbReference type="Proteomes" id="UP000790096">
    <property type="component" value="Unassembled WGS sequence"/>
</dbReference>
<dbReference type="RefSeq" id="WP_214236206.1">
    <property type="nucleotide sequence ID" value="NZ_JABBFR010000003.1"/>
</dbReference>
<name>A0ABS5STV6_9GAMM</name>
<gene>
    <name evidence="1" type="ORF">HH682_03310</name>
</gene>
<dbReference type="SUPFAM" id="SSF53448">
    <property type="entry name" value="Nucleotide-diphospho-sugar transferases"/>
    <property type="match status" value="1"/>
</dbReference>
<dbReference type="GO" id="GO:0016740">
    <property type="term" value="F:transferase activity"/>
    <property type="evidence" value="ECO:0007669"/>
    <property type="project" value="UniProtKB-KW"/>
</dbReference>
<keyword evidence="1" id="KW-0808">Transferase</keyword>
<evidence type="ECO:0000313" key="2">
    <source>
        <dbReference type="Proteomes" id="UP000790096"/>
    </source>
</evidence>
<protein>
    <submittedName>
        <fullName evidence="1">Glycosyl transferase</fullName>
    </submittedName>
</protein>
<dbReference type="InterPro" id="IPR029044">
    <property type="entry name" value="Nucleotide-diphossugar_trans"/>
</dbReference>
<proteinExistence type="predicted"/>